<gene>
    <name evidence="1" type="ORF">GA0061094_1953</name>
</gene>
<proteinExistence type="predicted"/>
<sequence length="66" mass="7664">MPERRDVENRRILDFDEITGHILPAQYSNPLVAISKNKEGHDDFDEVFYVEGKSSIDQSQDENARK</sequence>
<dbReference type="Proteomes" id="UP000181997">
    <property type="component" value="Unassembled WGS sequence"/>
</dbReference>
<keyword evidence="2" id="KW-1185">Reference proteome</keyword>
<name>A0A0V8HIQ7_9BACI</name>
<evidence type="ECO:0000313" key="2">
    <source>
        <dbReference type="Proteomes" id="UP000181997"/>
    </source>
</evidence>
<dbReference type="RefSeq" id="WP_032089048.1">
    <property type="nucleotide sequence ID" value="NZ_FMAU01000002.1"/>
</dbReference>
<dbReference type="OrthoDB" id="2892802at2"/>
<reference evidence="2" key="1">
    <citation type="submission" date="2016-08" db="EMBL/GenBank/DDBJ databases">
        <authorList>
            <person name="Varghese N."/>
            <person name="Submissions Spin"/>
        </authorList>
    </citation>
    <scope>NUCLEOTIDE SEQUENCE [LARGE SCALE GENOMIC DNA]</scope>
    <source>
        <strain evidence="2">SGD-1123</strain>
    </source>
</reference>
<dbReference type="EMBL" id="FMAU01000002">
    <property type="protein sequence ID" value="SCC02814.1"/>
    <property type="molecule type" value="Genomic_DNA"/>
</dbReference>
<organism evidence="1 2">
    <name type="scientific">[Bacillus] enclensis</name>
    <dbReference type="NCBI Taxonomy" id="1402860"/>
    <lineage>
        <taxon>Bacteria</taxon>
        <taxon>Bacillati</taxon>
        <taxon>Bacillota</taxon>
        <taxon>Bacilli</taxon>
        <taxon>Bacillales</taxon>
        <taxon>Bacillaceae</taxon>
        <taxon>Rossellomorea</taxon>
    </lineage>
</organism>
<evidence type="ECO:0000313" key="1">
    <source>
        <dbReference type="EMBL" id="SCC02814.1"/>
    </source>
</evidence>
<dbReference type="AlphaFoldDB" id="A0A0V8HIQ7"/>
<accession>A0A0V8HIQ7</accession>
<protein>
    <submittedName>
        <fullName evidence="1">Uncharacterized protein</fullName>
    </submittedName>
</protein>